<dbReference type="Proteomes" id="UP000247978">
    <property type="component" value="Unassembled WGS sequence"/>
</dbReference>
<accession>A0A2V3W2V6</accession>
<dbReference type="OrthoDB" id="2382009at2"/>
<evidence type="ECO:0000313" key="2">
    <source>
        <dbReference type="Proteomes" id="UP000247978"/>
    </source>
</evidence>
<proteinExistence type="predicted"/>
<dbReference type="PIRSF" id="PIRSF004764">
    <property type="entry name" value="YmfJ"/>
    <property type="match status" value="1"/>
</dbReference>
<gene>
    <name evidence="1" type="ORF">DFR56_103178</name>
</gene>
<protein>
    <submittedName>
        <fullName evidence="1">Uncharacterized protein DUF3243</fullName>
    </submittedName>
</protein>
<dbReference type="EMBL" id="QJJQ01000003">
    <property type="protein sequence ID" value="PXW88673.1"/>
    <property type="molecule type" value="Genomic_DNA"/>
</dbReference>
<comment type="caution">
    <text evidence="1">The sequence shown here is derived from an EMBL/GenBank/DDBJ whole genome shotgun (WGS) entry which is preliminary data.</text>
</comment>
<dbReference type="InterPro" id="IPR038292">
    <property type="entry name" value="YmfJ/YflH_sf"/>
</dbReference>
<dbReference type="InterPro" id="IPR021637">
    <property type="entry name" value="DUF3243"/>
</dbReference>
<organism evidence="1 2">
    <name type="scientific">Pseudogracilibacillus auburnensis</name>
    <dbReference type="NCBI Taxonomy" id="1494959"/>
    <lineage>
        <taxon>Bacteria</taxon>
        <taxon>Bacillati</taxon>
        <taxon>Bacillota</taxon>
        <taxon>Bacilli</taxon>
        <taxon>Bacillales</taxon>
        <taxon>Bacillaceae</taxon>
        <taxon>Pseudogracilibacillus</taxon>
    </lineage>
</organism>
<dbReference type="Gene3D" id="1.10.760.20">
    <property type="entry name" value="Protein of unknown function DUF3243"/>
    <property type="match status" value="1"/>
</dbReference>
<evidence type="ECO:0000313" key="1">
    <source>
        <dbReference type="EMBL" id="PXW88673.1"/>
    </source>
</evidence>
<sequence length="84" mass="9630">MSVLDNFSTWKDFLANKIDQAKDHGMSNQSITNVAQHVGDYLSRHVEPENKEERVLQELWNAASEEEQRALASTMIKLVQNSKQ</sequence>
<dbReference type="Pfam" id="PF11588">
    <property type="entry name" value="DUF3243"/>
    <property type="match status" value="1"/>
</dbReference>
<keyword evidence="2" id="KW-1185">Reference proteome</keyword>
<dbReference type="InterPro" id="IPR024702">
    <property type="entry name" value="Uncharacterised_YmfJ"/>
</dbReference>
<dbReference type="AlphaFoldDB" id="A0A2V3W2V6"/>
<dbReference type="RefSeq" id="WP_110394507.1">
    <property type="nucleotide sequence ID" value="NZ_JADIJL010000009.1"/>
</dbReference>
<name>A0A2V3W2V6_9BACI</name>
<reference evidence="1 2" key="1">
    <citation type="submission" date="2018-05" db="EMBL/GenBank/DDBJ databases">
        <title>Genomic Encyclopedia of Type Strains, Phase IV (KMG-IV): sequencing the most valuable type-strain genomes for metagenomic binning, comparative biology and taxonomic classification.</title>
        <authorList>
            <person name="Goeker M."/>
        </authorList>
    </citation>
    <scope>NUCLEOTIDE SEQUENCE [LARGE SCALE GENOMIC DNA]</scope>
    <source>
        <strain evidence="1 2">DSM 28556</strain>
    </source>
</reference>